<dbReference type="Proteomes" id="UP000218231">
    <property type="component" value="Unassembled WGS sequence"/>
</dbReference>
<proteinExistence type="predicted"/>
<evidence type="ECO:0000313" key="2">
    <source>
        <dbReference type="EMBL" id="PAV74803.1"/>
    </source>
</evidence>
<sequence>MWCKLITILVSILCHVVLLLVFVFNPFGFYYSSGATTIYLHSKVEFYNASYPPCVPVLYREAILSESFEADLTKGRTILRMGCSIYEPDHGNGRDDDLQSLSAPFVITKSGFPTENEFKNSEEWRQIRSGWSNKLGRHVTGYRHIGRHYAGVIYLIIQPTPAEVAQFLLHLFVICNVFPFLYISYSCWKCRKEKL</sequence>
<keyword evidence="1" id="KW-0472">Membrane</keyword>
<feature type="transmembrane region" description="Helical" evidence="1">
    <location>
        <begin position="167"/>
        <end position="188"/>
    </location>
</feature>
<name>A0A2A2KLR1_9BILA</name>
<accession>A0A2A2KLR1</accession>
<gene>
    <name evidence="2" type="ORF">WR25_11821</name>
</gene>
<dbReference type="AlphaFoldDB" id="A0A2A2KLR1"/>
<keyword evidence="1" id="KW-0812">Transmembrane</keyword>
<comment type="caution">
    <text evidence="2">The sequence shown here is derived from an EMBL/GenBank/DDBJ whole genome shotgun (WGS) entry which is preliminary data.</text>
</comment>
<organism evidence="2 3">
    <name type="scientific">Diploscapter pachys</name>
    <dbReference type="NCBI Taxonomy" id="2018661"/>
    <lineage>
        <taxon>Eukaryota</taxon>
        <taxon>Metazoa</taxon>
        <taxon>Ecdysozoa</taxon>
        <taxon>Nematoda</taxon>
        <taxon>Chromadorea</taxon>
        <taxon>Rhabditida</taxon>
        <taxon>Rhabditina</taxon>
        <taxon>Rhabditomorpha</taxon>
        <taxon>Rhabditoidea</taxon>
        <taxon>Rhabditidae</taxon>
        <taxon>Diploscapter</taxon>
    </lineage>
</organism>
<keyword evidence="3" id="KW-1185">Reference proteome</keyword>
<reference evidence="2 3" key="1">
    <citation type="journal article" date="2017" name="Curr. Biol.">
        <title>Genome architecture and evolution of a unichromosomal asexual nematode.</title>
        <authorList>
            <person name="Fradin H."/>
            <person name="Zegar C."/>
            <person name="Gutwein M."/>
            <person name="Lucas J."/>
            <person name="Kovtun M."/>
            <person name="Corcoran D."/>
            <person name="Baugh L.R."/>
            <person name="Kiontke K."/>
            <person name="Gunsalus K."/>
            <person name="Fitch D.H."/>
            <person name="Piano F."/>
        </authorList>
    </citation>
    <scope>NUCLEOTIDE SEQUENCE [LARGE SCALE GENOMIC DNA]</scope>
    <source>
        <strain evidence="2">PF1309</strain>
    </source>
</reference>
<evidence type="ECO:0000313" key="3">
    <source>
        <dbReference type="Proteomes" id="UP000218231"/>
    </source>
</evidence>
<evidence type="ECO:0000256" key="1">
    <source>
        <dbReference type="SAM" id="Phobius"/>
    </source>
</evidence>
<keyword evidence="1" id="KW-1133">Transmembrane helix</keyword>
<dbReference type="EMBL" id="LIAE01008278">
    <property type="protein sequence ID" value="PAV74803.1"/>
    <property type="molecule type" value="Genomic_DNA"/>
</dbReference>
<protein>
    <submittedName>
        <fullName evidence="2">Uncharacterized protein</fullName>
    </submittedName>
</protein>